<dbReference type="InterPro" id="IPR048631">
    <property type="entry name" value="SecD_1st"/>
</dbReference>
<comment type="caution">
    <text evidence="14">The sequence shown here is derived from an EMBL/GenBank/DDBJ whole genome shotgun (WGS) entry which is preliminary data.</text>
</comment>
<feature type="transmembrane region" description="Helical" evidence="9">
    <location>
        <begin position="7"/>
        <end position="27"/>
    </location>
</feature>
<evidence type="ECO:0000313" key="14">
    <source>
        <dbReference type="EMBL" id="MDN4164533.1"/>
    </source>
</evidence>
<dbReference type="InterPro" id="IPR022813">
    <property type="entry name" value="SecD/SecF_arch_bac"/>
</dbReference>
<dbReference type="NCBIfam" id="TIGR01129">
    <property type="entry name" value="secD"/>
    <property type="match status" value="1"/>
</dbReference>
<evidence type="ECO:0000259" key="12">
    <source>
        <dbReference type="Pfam" id="PF21760"/>
    </source>
</evidence>
<dbReference type="Gene3D" id="3.30.1360.200">
    <property type="match status" value="1"/>
</dbReference>
<keyword evidence="2 9" id="KW-0813">Transport</keyword>
<feature type="transmembrane region" description="Helical" evidence="9">
    <location>
        <begin position="502"/>
        <end position="522"/>
    </location>
</feature>
<evidence type="ECO:0000256" key="5">
    <source>
        <dbReference type="ARBA" id="ARBA00022927"/>
    </source>
</evidence>
<dbReference type="Pfam" id="PF22599">
    <property type="entry name" value="SecDF_P1_head"/>
    <property type="match status" value="1"/>
</dbReference>
<dbReference type="HAMAP" id="MF_01463_B">
    <property type="entry name" value="SecD_B"/>
    <property type="match status" value="1"/>
</dbReference>
<dbReference type="SUPFAM" id="SSF82866">
    <property type="entry name" value="Multidrug efflux transporter AcrB transmembrane domain"/>
    <property type="match status" value="2"/>
</dbReference>
<evidence type="ECO:0000256" key="1">
    <source>
        <dbReference type="ARBA" id="ARBA00004651"/>
    </source>
</evidence>
<dbReference type="EMBL" id="JAUHJS010000002">
    <property type="protein sequence ID" value="MDN4164533.1"/>
    <property type="molecule type" value="Genomic_DNA"/>
</dbReference>
<dbReference type="Pfam" id="PF21760">
    <property type="entry name" value="SecD_1st"/>
    <property type="match status" value="1"/>
</dbReference>
<keyword evidence="5 9" id="KW-0653">Protein transport</keyword>
<feature type="transmembrane region" description="Helical" evidence="9">
    <location>
        <begin position="822"/>
        <end position="840"/>
    </location>
</feature>
<evidence type="ECO:0000259" key="13">
    <source>
        <dbReference type="Pfam" id="PF22599"/>
    </source>
</evidence>
<feature type="transmembrane region" description="Helical" evidence="9">
    <location>
        <begin position="847"/>
        <end position="869"/>
    </location>
</feature>
<keyword evidence="4 9" id="KW-0812">Transmembrane</keyword>
<feature type="domain" description="Protein translocase subunit SecDF P1" evidence="12">
    <location>
        <begin position="184"/>
        <end position="242"/>
    </location>
</feature>
<protein>
    <recommendedName>
        <fullName evidence="9 10">Multifunctional fusion protein</fullName>
    </recommendedName>
    <domain>
        <recommendedName>
            <fullName evidence="9">Protein translocase subunit SecD</fullName>
        </recommendedName>
    </domain>
    <domain>
        <recommendedName>
            <fullName evidence="10">Protein-export membrane protein SecF</fullName>
        </recommendedName>
    </domain>
</protein>
<proteinExistence type="inferred from homology"/>
<feature type="transmembrane region" description="Helical" evidence="9">
    <location>
        <begin position="625"/>
        <end position="649"/>
    </location>
</feature>
<feature type="transmembrane region" description="Helical" evidence="9">
    <location>
        <begin position="554"/>
        <end position="576"/>
    </location>
</feature>
<dbReference type="InterPro" id="IPR054384">
    <property type="entry name" value="SecDF_P1_head"/>
</dbReference>
<feature type="transmembrane region" description="Helical" evidence="9">
    <location>
        <begin position="956"/>
        <end position="980"/>
    </location>
</feature>
<feature type="transmembrane region" description="Helical" evidence="9">
    <location>
        <begin position="932"/>
        <end position="950"/>
    </location>
</feature>
<organism evidence="14 15">
    <name type="scientific">Shiella aurantiaca</name>
    <dbReference type="NCBI Taxonomy" id="3058365"/>
    <lineage>
        <taxon>Bacteria</taxon>
        <taxon>Pseudomonadati</taxon>
        <taxon>Bacteroidota</taxon>
        <taxon>Cytophagia</taxon>
        <taxon>Cytophagales</taxon>
        <taxon>Shiellaceae</taxon>
        <taxon>Shiella</taxon>
    </lineage>
</organism>
<feature type="transmembrane region" description="Helical" evidence="9">
    <location>
        <begin position="881"/>
        <end position="901"/>
    </location>
</feature>
<dbReference type="Proteomes" id="UP001168552">
    <property type="component" value="Unassembled WGS sequence"/>
</dbReference>
<comment type="similarity">
    <text evidence="10">Belongs to the SecD/SecF family. SecF subfamily.</text>
</comment>
<comment type="caution">
    <text evidence="9">Lacks conserved residue(s) required for the propagation of feature annotation.</text>
</comment>
<evidence type="ECO:0000256" key="10">
    <source>
        <dbReference type="HAMAP-Rule" id="MF_01464"/>
    </source>
</evidence>
<evidence type="ECO:0000259" key="11">
    <source>
        <dbReference type="Pfam" id="PF02355"/>
    </source>
</evidence>
<dbReference type="InterPro" id="IPR048634">
    <property type="entry name" value="SecD_SecF_C"/>
</dbReference>
<evidence type="ECO:0000256" key="9">
    <source>
        <dbReference type="HAMAP-Rule" id="MF_01463"/>
    </source>
</evidence>
<keyword evidence="3 9" id="KW-1003">Cell membrane</keyword>
<feature type="transmembrane region" description="Helical" evidence="9">
    <location>
        <begin position="686"/>
        <end position="704"/>
    </location>
</feature>
<dbReference type="RefSeq" id="WP_320003062.1">
    <property type="nucleotide sequence ID" value="NZ_JAUHJS010000002.1"/>
</dbReference>
<evidence type="ECO:0000256" key="8">
    <source>
        <dbReference type="ARBA" id="ARBA00023136"/>
    </source>
</evidence>
<keyword evidence="7 9" id="KW-0811">Translocation</keyword>
<feature type="transmembrane region" description="Helical" evidence="9">
    <location>
        <begin position="529"/>
        <end position="548"/>
    </location>
</feature>
<dbReference type="HAMAP" id="MF_01464_B">
    <property type="entry name" value="SecF_B"/>
    <property type="match status" value="1"/>
</dbReference>
<evidence type="ECO:0000256" key="3">
    <source>
        <dbReference type="ARBA" id="ARBA00022475"/>
    </source>
</evidence>
<dbReference type="InterPro" id="IPR022646">
    <property type="entry name" value="SecD/SecF_CS"/>
</dbReference>
<comment type="subunit">
    <text evidence="9">Forms a complex with SecF. Part of the essential Sec protein translocation apparatus which comprises SecA, SecYEG and auxiliary proteins SecDF. Other proteins may also be involved.</text>
</comment>
<keyword evidence="15" id="KW-1185">Reference proteome</keyword>
<dbReference type="InterPro" id="IPR022645">
    <property type="entry name" value="SecD/SecF_bac"/>
</dbReference>
<feature type="domain" description="SecDF P1 head subdomain" evidence="13">
    <location>
        <begin position="385"/>
        <end position="480"/>
    </location>
</feature>
<gene>
    <name evidence="14" type="primary">secDF</name>
    <name evidence="9" type="synonym">secD</name>
    <name evidence="10" type="synonym">secF</name>
    <name evidence="14" type="ORF">QWY31_03415</name>
</gene>
<keyword evidence="6 9" id="KW-1133">Transmembrane helix</keyword>
<feature type="domain" description="Protein export membrane protein SecD/SecF C-terminal" evidence="11">
    <location>
        <begin position="799"/>
        <end position="982"/>
    </location>
</feature>
<evidence type="ECO:0000256" key="6">
    <source>
        <dbReference type="ARBA" id="ARBA00022989"/>
    </source>
</evidence>
<reference evidence="14" key="1">
    <citation type="submission" date="2023-06" db="EMBL/GenBank/DDBJ databases">
        <title>Cytophagales bacterium Strain LB-30, isolated from soil.</title>
        <authorList>
            <person name="Liu B."/>
        </authorList>
    </citation>
    <scope>NUCLEOTIDE SEQUENCE</scope>
    <source>
        <strain evidence="14">LB-30</strain>
    </source>
</reference>
<dbReference type="NCBIfam" id="NF009585">
    <property type="entry name" value="PRK13024.1-5"/>
    <property type="match status" value="1"/>
</dbReference>
<sequence>MRNKGGVIFLTIIVTVLCLYYLSFTFVSRSVQNDAIAQATDETGTIDFSKKQAYLDSIWTQPVYNFLGFKFTYQEVKETELNLGLDLQGGMHVTLEVSPVDIIKGLSGNSEDKNFNEALKVAASKQATSQSSFVDLFYESYQELAPGSKLSSIFAIAANRGRISFESTDAEVMEVLKKEVDDAIDRSFQILRTRIDRFGTSQPNIQRLQGTGRIQVEIPGADNPERVRKLLQGVAKLEFWEVWNIDEIYGTVSAINDFLVKEQKANAANGLSEEAASTETASSDQDALAALTDDASADTTATEDSALDSLANNEVSPFIALLKAQYGLVYSVKDTAKINRILKRKEVQALIPNNIDFKWSHKPVALTDGQEVLELNAVKIGRNGQAPLTGEVITDARQAFDQRGQPSVSMSMNAEGSKKWRKLTGANTGRRIAIALDNYVYTAPNVNGEIPNGQSEIAGNFTIEEAKDLANVLKAGALPAPTKIVEEGIIGPTLGKEAQAQGIISIIGGLGLVVLFMIAYYYRGGFVANIALIFNIFFILGILAQLGASLTLPGIAGIVLTIGMAVDANVLIFERIKEELANGVDIKEAIRLGFSKAYSSIVDSNATTFLTGIILYVLGQGPIKGFAVTLMIGIACSFFTAVFITRVIIEAIVARTKDTSKITFETALSRNMLKNITGNFIQKRKAAYAFSTIFIVLGIAAIFIKGGLNFGVDFTGGRSYVVGFGKPMVASELKVSLAKTFENTGTEVKTYGANNVLKVTTSYLIDDDSDEADVKVRERLIEGLTASGFTFDAQGTEVSAEEFTISSTSKVLPTIADDIKDSAQEAILFALLGIFLYILMRFRKWQFGLGAVIALFHDVLIVVAAFGFAGLLGISFEIDQVFVAAILTVIGYSINNTVVVFDRNREFLADNPASDFISTLNRSISSTLNRTVMTSLTTLLVVTVLLVFGGEVLRSFSFALFIGILFGTYSSIFIATPVVVDFIGKGKKS</sequence>
<feature type="transmembrane region" description="Helical" evidence="9">
    <location>
        <begin position="597"/>
        <end position="619"/>
    </location>
</feature>
<dbReference type="Pfam" id="PF02355">
    <property type="entry name" value="SecD_SecF_C"/>
    <property type="match status" value="2"/>
</dbReference>
<feature type="domain" description="Protein export membrane protein SecD/SecF C-terminal" evidence="11">
    <location>
        <begin position="483"/>
        <end position="652"/>
    </location>
</feature>
<dbReference type="PANTHER" id="PTHR30081:SF1">
    <property type="entry name" value="PROTEIN TRANSLOCASE SUBUNIT SECD"/>
    <property type="match status" value="1"/>
</dbReference>
<comment type="subcellular location">
    <subcellularLocation>
        <location evidence="1 9">Cell membrane</location>
        <topology evidence="1 9">Multi-pass membrane protein</topology>
    </subcellularLocation>
</comment>
<comment type="subunit">
    <text evidence="10">Forms a complex with SecD. Part of the essential Sec protein translocation apparatus which comprises SecA, SecYEG and auxiliary proteins SecDF. Other proteins may also be involved.</text>
</comment>
<dbReference type="NCBIfam" id="TIGR00916">
    <property type="entry name" value="2A0604s01"/>
    <property type="match status" value="1"/>
</dbReference>
<name>A0ABT8F255_9BACT</name>
<dbReference type="Gene3D" id="3.30.70.3220">
    <property type="match status" value="1"/>
</dbReference>
<evidence type="ECO:0000256" key="4">
    <source>
        <dbReference type="ARBA" id="ARBA00022692"/>
    </source>
</evidence>
<accession>A0ABT8F255</accession>
<dbReference type="InterPro" id="IPR005665">
    <property type="entry name" value="SecF_bac"/>
</dbReference>
<comment type="function">
    <text evidence="9">Part of the Sec protein translocase complex. Interacts with the SecYEG preprotein conducting channel. SecDF uses the proton motive force (PMF) to complete protein translocation after the ATP-dependent function of SecA.</text>
</comment>
<evidence type="ECO:0000256" key="2">
    <source>
        <dbReference type="ARBA" id="ARBA00022448"/>
    </source>
</evidence>
<comment type="similarity">
    <text evidence="9">Belongs to the SecD/SecF family. SecD subfamily.</text>
</comment>
<dbReference type="NCBIfam" id="TIGR00966">
    <property type="entry name" value="transloc_SecF"/>
    <property type="match status" value="1"/>
</dbReference>
<evidence type="ECO:0000313" key="15">
    <source>
        <dbReference type="Proteomes" id="UP001168552"/>
    </source>
</evidence>
<dbReference type="InterPro" id="IPR005791">
    <property type="entry name" value="SecD"/>
</dbReference>
<dbReference type="Pfam" id="PF07549">
    <property type="entry name" value="Sec_GG"/>
    <property type="match status" value="2"/>
</dbReference>
<dbReference type="PANTHER" id="PTHR30081">
    <property type="entry name" value="PROTEIN-EXPORT MEMBRANE PROTEIN SEC"/>
    <property type="match status" value="1"/>
</dbReference>
<dbReference type="InterPro" id="IPR055344">
    <property type="entry name" value="SecD_SecF_C_bact"/>
</dbReference>
<evidence type="ECO:0000256" key="7">
    <source>
        <dbReference type="ARBA" id="ARBA00023010"/>
    </source>
</evidence>
<dbReference type="PRINTS" id="PR01755">
    <property type="entry name" value="SECFTRNLCASE"/>
</dbReference>
<keyword evidence="8 9" id="KW-0472">Membrane</keyword>
<dbReference type="Gene3D" id="1.20.1640.10">
    <property type="entry name" value="Multidrug efflux transporter AcrB transmembrane domain"/>
    <property type="match status" value="2"/>
</dbReference>